<name>A0A9N9J4S4_9GLOM</name>
<dbReference type="GO" id="GO:0005789">
    <property type="term" value="C:endoplasmic reticulum membrane"/>
    <property type="evidence" value="ECO:0007669"/>
    <property type="project" value="TreeGrafter"/>
</dbReference>
<feature type="non-terminal residue" evidence="10">
    <location>
        <position position="1"/>
    </location>
</feature>
<evidence type="ECO:0000256" key="9">
    <source>
        <dbReference type="SAM" id="Phobius"/>
    </source>
</evidence>
<keyword evidence="7" id="KW-0479">Metal-binding</keyword>
<keyword evidence="6 9" id="KW-0472">Membrane</keyword>
<keyword evidence="7" id="KW-0106">Calcium</keyword>
<dbReference type="InterPro" id="IPR008901">
    <property type="entry name" value="ACER"/>
</dbReference>
<keyword evidence="3 9" id="KW-0812">Transmembrane</keyword>
<feature type="transmembrane region" description="Helical" evidence="9">
    <location>
        <begin position="69"/>
        <end position="86"/>
    </location>
</feature>
<dbReference type="EMBL" id="CAJVPS010047093">
    <property type="protein sequence ID" value="CAG8762351.1"/>
    <property type="molecule type" value="Genomic_DNA"/>
</dbReference>
<comment type="subcellular location">
    <subcellularLocation>
        <location evidence="1">Membrane</location>
        <topology evidence="1">Multi-pass membrane protein</topology>
    </subcellularLocation>
</comment>
<dbReference type="GO" id="GO:0046513">
    <property type="term" value="P:ceramide biosynthetic process"/>
    <property type="evidence" value="ECO:0007669"/>
    <property type="project" value="TreeGrafter"/>
</dbReference>
<keyword evidence="4" id="KW-0378">Hydrolase</keyword>
<dbReference type="GO" id="GO:0046872">
    <property type="term" value="F:metal ion binding"/>
    <property type="evidence" value="ECO:0007669"/>
    <property type="project" value="UniProtKB-KW"/>
</dbReference>
<dbReference type="Proteomes" id="UP000789508">
    <property type="component" value="Unassembled WGS sequence"/>
</dbReference>
<dbReference type="GO" id="GO:0046514">
    <property type="term" value="P:ceramide catabolic process"/>
    <property type="evidence" value="ECO:0007669"/>
    <property type="project" value="TreeGrafter"/>
</dbReference>
<keyword evidence="8" id="KW-0862">Zinc</keyword>
<feature type="transmembrane region" description="Helical" evidence="9">
    <location>
        <begin position="194"/>
        <end position="218"/>
    </location>
</feature>
<feature type="binding site" evidence="8">
    <location>
        <position position="197"/>
    </location>
    <ligand>
        <name>Zn(2+)</name>
        <dbReference type="ChEBI" id="CHEBI:29105"/>
        <note>catalytic</note>
    </ligand>
</feature>
<feature type="binding site" evidence="8">
    <location>
        <position position="193"/>
    </location>
    <ligand>
        <name>Zn(2+)</name>
        <dbReference type="ChEBI" id="CHEBI:29105"/>
        <note>catalytic</note>
    </ligand>
</feature>
<comment type="similarity">
    <text evidence="2">Belongs to the alkaline ceramidase family.</text>
</comment>
<gene>
    <name evidence="10" type="ORF">ALEPTO_LOCUS13723</name>
</gene>
<accession>A0A9N9J4S4</accession>
<evidence type="ECO:0000256" key="4">
    <source>
        <dbReference type="ARBA" id="ARBA00022801"/>
    </source>
</evidence>
<keyword evidence="5 9" id="KW-1133">Transmembrane helix</keyword>
<dbReference type="Pfam" id="PF05875">
    <property type="entry name" value="Ceramidase"/>
    <property type="match status" value="1"/>
</dbReference>
<evidence type="ECO:0000256" key="8">
    <source>
        <dbReference type="PIRSR" id="PIRSR608901-2"/>
    </source>
</evidence>
<comment type="cofactor">
    <cofactor evidence="8">
        <name>Zn(2+)</name>
        <dbReference type="ChEBI" id="CHEBI:29105"/>
    </cofactor>
</comment>
<dbReference type="OrthoDB" id="187171at2759"/>
<evidence type="ECO:0000256" key="7">
    <source>
        <dbReference type="PIRSR" id="PIRSR608901-1"/>
    </source>
</evidence>
<organism evidence="10 11">
    <name type="scientific">Ambispora leptoticha</name>
    <dbReference type="NCBI Taxonomy" id="144679"/>
    <lineage>
        <taxon>Eukaryota</taxon>
        <taxon>Fungi</taxon>
        <taxon>Fungi incertae sedis</taxon>
        <taxon>Mucoromycota</taxon>
        <taxon>Glomeromycotina</taxon>
        <taxon>Glomeromycetes</taxon>
        <taxon>Archaeosporales</taxon>
        <taxon>Ambisporaceae</taxon>
        <taxon>Ambispora</taxon>
    </lineage>
</organism>
<protein>
    <submittedName>
        <fullName evidence="10">12175_t:CDS:1</fullName>
    </submittedName>
</protein>
<proteinExistence type="inferred from homology"/>
<evidence type="ECO:0000256" key="2">
    <source>
        <dbReference type="ARBA" id="ARBA00009780"/>
    </source>
</evidence>
<feature type="binding site" evidence="7">
    <location>
        <position position="8"/>
    </location>
    <ligand>
        <name>Ca(2+)</name>
        <dbReference type="ChEBI" id="CHEBI:29108"/>
    </ligand>
</feature>
<feature type="transmembrane region" description="Helical" evidence="9">
    <location>
        <begin position="118"/>
        <end position="137"/>
    </location>
</feature>
<reference evidence="10" key="1">
    <citation type="submission" date="2021-06" db="EMBL/GenBank/DDBJ databases">
        <authorList>
            <person name="Kallberg Y."/>
            <person name="Tangrot J."/>
            <person name="Rosling A."/>
        </authorList>
    </citation>
    <scope>NUCLEOTIDE SEQUENCE</scope>
    <source>
        <strain evidence="10">FL130A</strain>
    </source>
</reference>
<feature type="binding site" evidence="7">
    <location>
        <position position="4"/>
    </location>
    <ligand>
        <name>Ca(2+)</name>
        <dbReference type="ChEBI" id="CHEBI:29108"/>
    </ligand>
</feature>
<evidence type="ECO:0000256" key="3">
    <source>
        <dbReference type="ARBA" id="ARBA00022692"/>
    </source>
</evidence>
<feature type="non-terminal residue" evidence="10">
    <location>
        <position position="229"/>
    </location>
</feature>
<feature type="binding site" evidence="7">
    <location>
        <position position="6"/>
    </location>
    <ligand>
        <name>Ca(2+)</name>
        <dbReference type="ChEBI" id="CHEBI:29108"/>
    </ligand>
</feature>
<feature type="transmembrane region" description="Helical" evidence="9">
    <location>
        <begin position="93"/>
        <end position="112"/>
    </location>
</feature>
<dbReference type="GO" id="GO:0016811">
    <property type="term" value="F:hydrolase activity, acting on carbon-nitrogen (but not peptide) bonds, in linear amides"/>
    <property type="evidence" value="ECO:0007669"/>
    <property type="project" value="InterPro"/>
</dbReference>
<dbReference type="PANTHER" id="PTHR46187:SF3">
    <property type="entry name" value="ALKALINE CERAMIDASE 3"/>
    <property type="match status" value="1"/>
</dbReference>
<comment type="caution">
    <text evidence="10">The sequence shown here is derived from an EMBL/GenBank/DDBJ whole genome shotgun (WGS) entry which is preliminary data.</text>
</comment>
<feature type="transmembrane region" description="Helical" evidence="9">
    <location>
        <begin position="40"/>
        <end position="63"/>
    </location>
</feature>
<dbReference type="PANTHER" id="PTHR46187">
    <property type="entry name" value="ALKALINE CERAMIDASE 3"/>
    <property type="match status" value="1"/>
</dbReference>
<feature type="binding site" evidence="8">
    <location>
        <position position="56"/>
    </location>
    <ligand>
        <name>Zn(2+)</name>
        <dbReference type="ChEBI" id="CHEBI:29105"/>
        <note>catalytic</note>
    </ligand>
</feature>
<keyword evidence="11" id="KW-1185">Reference proteome</keyword>
<sequence>SVDWCESNYAISPYIADMAMILIGEVGAGLNSCERTPMYIAFRLISLVGIGSFMFHATLTYHMQALDEVPMFLCAITLLHPLLEINYGRQGPWLTTILTSIAITFSLLATIVRGSAQFVTFQISFGLLELSSIYLMTRIYNRMKSTHPAIKTLFRRGLGSYLIAILLWLTDLQLCKYLDGGEKSLLPFNPQLHSLWHALASLGLYLLVVFTVYAWWIWKEKNVKLEMGL</sequence>
<dbReference type="AlphaFoldDB" id="A0A9N9J4S4"/>
<evidence type="ECO:0000313" key="11">
    <source>
        <dbReference type="Proteomes" id="UP000789508"/>
    </source>
</evidence>
<evidence type="ECO:0000313" key="10">
    <source>
        <dbReference type="EMBL" id="CAG8762351.1"/>
    </source>
</evidence>
<feature type="binding site" evidence="7">
    <location>
        <position position="3"/>
    </location>
    <ligand>
        <name>Ca(2+)</name>
        <dbReference type="ChEBI" id="CHEBI:29108"/>
    </ligand>
</feature>
<evidence type="ECO:0000256" key="1">
    <source>
        <dbReference type="ARBA" id="ARBA00004141"/>
    </source>
</evidence>
<evidence type="ECO:0000256" key="6">
    <source>
        <dbReference type="ARBA" id="ARBA00023136"/>
    </source>
</evidence>
<evidence type="ECO:0000256" key="5">
    <source>
        <dbReference type="ARBA" id="ARBA00022989"/>
    </source>
</evidence>
<feature type="transmembrane region" description="Helical" evidence="9">
    <location>
        <begin position="158"/>
        <end position="174"/>
    </location>
</feature>